<proteinExistence type="predicted"/>
<keyword evidence="6 7" id="KW-0472">Membrane</keyword>
<evidence type="ECO:0000256" key="4">
    <source>
        <dbReference type="ARBA" id="ARBA00022692"/>
    </source>
</evidence>
<feature type="transmembrane region" description="Helical" evidence="7">
    <location>
        <begin position="530"/>
        <end position="549"/>
    </location>
</feature>
<dbReference type="GO" id="GO:0016757">
    <property type="term" value="F:glycosyltransferase activity"/>
    <property type="evidence" value="ECO:0007669"/>
    <property type="project" value="UniProtKB-KW"/>
</dbReference>
<dbReference type="PANTHER" id="PTHR43867">
    <property type="entry name" value="CELLULOSE SYNTHASE CATALYTIC SUBUNIT A [UDP-FORMING]"/>
    <property type="match status" value="1"/>
</dbReference>
<feature type="transmembrane region" description="Helical" evidence="7">
    <location>
        <begin position="561"/>
        <end position="583"/>
    </location>
</feature>
<evidence type="ECO:0000256" key="3">
    <source>
        <dbReference type="ARBA" id="ARBA00022679"/>
    </source>
</evidence>
<dbReference type="InterPro" id="IPR029044">
    <property type="entry name" value="Nucleotide-diphossugar_trans"/>
</dbReference>
<dbReference type="Gene3D" id="3.90.550.10">
    <property type="entry name" value="Spore Coat Polysaccharide Biosynthesis Protein SpsA, Chain A"/>
    <property type="match status" value="1"/>
</dbReference>
<name>A0A316JCM9_9HYPH</name>
<organism evidence="9 10">
    <name type="scientific">Falsochrobactrum shanghaiense</name>
    <dbReference type="NCBI Taxonomy" id="2201899"/>
    <lineage>
        <taxon>Bacteria</taxon>
        <taxon>Pseudomonadati</taxon>
        <taxon>Pseudomonadota</taxon>
        <taxon>Alphaproteobacteria</taxon>
        <taxon>Hyphomicrobiales</taxon>
        <taxon>Brucellaceae</taxon>
        <taxon>Falsochrobactrum</taxon>
    </lineage>
</organism>
<dbReference type="CDD" id="cd06427">
    <property type="entry name" value="CESA_like_2"/>
    <property type="match status" value="1"/>
</dbReference>
<evidence type="ECO:0000313" key="9">
    <source>
        <dbReference type="EMBL" id="PWL19224.1"/>
    </source>
</evidence>
<comment type="subcellular location">
    <subcellularLocation>
        <location evidence="1">Membrane</location>
        <topology evidence="1">Multi-pass membrane protein</topology>
    </subcellularLocation>
</comment>
<keyword evidence="4 7" id="KW-0812">Transmembrane</keyword>
<dbReference type="RefSeq" id="WP_109704616.1">
    <property type="nucleotide sequence ID" value="NZ_QGDB01000001.1"/>
</dbReference>
<reference evidence="9 10" key="1">
    <citation type="submission" date="2018-05" db="EMBL/GenBank/DDBJ databases">
        <title>Comparative genomic sequence analysis between strain HN4 and CCM 8460T (Falsochrobactrum ovis) will provide more evidence to prove that HN4 is a new species of Falsochrobactrum.</title>
        <authorList>
            <person name="Lyu W."/>
            <person name="Sun L."/>
            <person name="Yao L."/>
        </authorList>
    </citation>
    <scope>NUCLEOTIDE SEQUENCE [LARGE SCALE GENOMIC DNA]</scope>
    <source>
        <strain evidence="9 10">HN4</strain>
    </source>
</reference>
<keyword evidence="5 7" id="KW-1133">Transmembrane helix</keyword>
<dbReference type="Pfam" id="PF13632">
    <property type="entry name" value="Glyco_trans_2_3"/>
    <property type="match status" value="1"/>
</dbReference>
<evidence type="ECO:0000259" key="8">
    <source>
        <dbReference type="Pfam" id="PF13632"/>
    </source>
</evidence>
<dbReference type="AlphaFoldDB" id="A0A316JCM9"/>
<sequence>MSFDQDVSSALSARMARRGISHASLTRAYEAAILNGTSFCEEITHQPDVSERLFYEVVADYLGVPFTDEILPSRIFISGEELPSTFIEAGQFRVIGPGGSTLLYIAPTQKHILRLRNHLRDFPDLRERIRICTPSLLRQIIRKRHQKELLSRAHGMTPQLFSAERVLETPQAFFIAMALYAFIAALVNWPAQTILILHVSMTLFFLGCVLIRLLAAMSGRRLQFPQIAPFRRSELPVYTLLVPLYREQAVIGQLIDALERLNWPKSKLDIKLLCEKDDFDTLAEIRHRKLPPSFELVLVPPGGPRTKPKALNYGLQFARGEVVAVFDAEDRPHPDQLLEAWQAFQQGGERLACVQAPLIIGNFRQNLLTRMFAFEYATLFRGLLPWLALQGLVIPLGGTSNHFRRSCLEEVGGWDAYNVTEDAELGMRLARFGYRISVISRGTVEDAPENYAVWHRQRTRWIKGWMQTWLVHIRLPHKAVRELGCWRFLVNQLYTVGIIGSALLHPFMLVTLLVLFLMSLAGPLPPEKQWLLRVDLLNILMAYLSFHFLGLRTMEPTELGGYGYIFAIPVYWVLISFSAWRALWQLVRKPHLWEKTPHQPSLFYVSAVDDLPVLEARNAAPRPMIASSSGPIASRSRPL</sequence>
<evidence type="ECO:0000313" key="10">
    <source>
        <dbReference type="Proteomes" id="UP000245865"/>
    </source>
</evidence>
<evidence type="ECO:0000256" key="2">
    <source>
        <dbReference type="ARBA" id="ARBA00022676"/>
    </source>
</evidence>
<evidence type="ECO:0000256" key="6">
    <source>
        <dbReference type="ARBA" id="ARBA00023136"/>
    </source>
</evidence>
<dbReference type="PANTHER" id="PTHR43867:SF2">
    <property type="entry name" value="CELLULOSE SYNTHASE CATALYTIC SUBUNIT A [UDP-FORMING]"/>
    <property type="match status" value="1"/>
</dbReference>
<dbReference type="GO" id="GO:0016020">
    <property type="term" value="C:membrane"/>
    <property type="evidence" value="ECO:0007669"/>
    <property type="project" value="UniProtKB-SubCell"/>
</dbReference>
<keyword evidence="2 9" id="KW-0328">Glycosyltransferase</keyword>
<dbReference type="Proteomes" id="UP000245865">
    <property type="component" value="Unassembled WGS sequence"/>
</dbReference>
<protein>
    <submittedName>
        <fullName evidence="9">N-acetylglucosaminyltransferase</fullName>
    </submittedName>
</protein>
<dbReference type="EMBL" id="QGDB01000001">
    <property type="protein sequence ID" value="PWL19224.1"/>
    <property type="molecule type" value="Genomic_DNA"/>
</dbReference>
<feature type="domain" description="Glycosyltransferase 2-like" evidence="8">
    <location>
        <begin position="323"/>
        <end position="514"/>
    </location>
</feature>
<feature type="transmembrane region" description="Helical" evidence="7">
    <location>
        <begin position="195"/>
        <end position="215"/>
    </location>
</feature>
<gene>
    <name evidence="9" type="ORF">DKP76_01260</name>
</gene>
<dbReference type="InterPro" id="IPR001173">
    <property type="entry name" value="Glyco_trans_2-like"/>
</dbReference>
<accession>A0A316JCM9</accession>
<dbReference type="SUPFAM" id="SSF53448">
    <property type="entry name" value="Nucleotide-diphospho-sugar transferases"/>
    <property type="match status" value="1"/>
</dbReference>
<evidence type="ECO:0000256" key="7">
    <source>
        <dbReference type="SAM" id="Phobius"/>
    </source>
</evidence>
<feature type="transmembrane region" description="Helical" evidence="7">
    <location>
        <begin position="373"/>
        <end position="394"/>
    </location>
</feature>
<dbReference type="OrthoDB" id="7431422at2"/>
<feature type="transmembrane region" description="Helical" evidence="7">
    <location>
        <begin position="493"/>
        <end position="518"/>
    </location>
</feature>
<comment type="caution">
    <text evidence="9">The sequence shown here is derived from an EMBL/GenBank/DDBJ whole genome shotgun (WGS) entry which is preliminary data.</text>
</comment>
<dbReference type="InterPro" id="IPR050321">
    <property type="entry name" value="Glycosyltr_2/OpgH_subfam"/>
</dbReference>
<evidence type="ECO:0000256" key="5">
    <source>
        <dbReference type="ARBA" id="ARBA00022989"/>
    </source>
</evidence>
<feature type="transmembrane region" description="Helical" evidence="7">
    <location>
        <begin position="172"/>
        <end position="189"/>
    </location>
</feature>
<keyword evidence="3 9" id="KW-0808">Transferase</keyword>
<keyword evidence="10" id="KW-1185">Reference proteome</keyword>
<evidence type="ECO:0000256" key="1">
    <source>
        <dbReference type="ARBA" id="ARBA00004141"/>
    </source>
</evidence>